<dbReference type="GO" id="GO:0016887">
    <property type="term" value="F:ATP hydrolysis activity"/>
    <property type="evidence" value="ECO:0007669"/>
    <property type="project" value="UniProtKB-UniRule"/>
</dbReference>
<dbReference type="SUPFAM" id="SSF81271">
    <property type="entry name" value="TGS-like"/>
    <property type="match status" value="1"/>
</dbReference>
<dbReference type="EMBL" id="MFGJ01000001">
    <property type="protein sequence ID" value="OGF33389.1"/>
    <property type="molecule type" value="Genomic_DNA"/>
</dbReference>
<dbReference type="GO" id="GO:0043023">
    <property type="term" value="F:ribosomal large subunit binding"/>
    <property type="evidence" value="ECO:0007669"/>
    <property type="project" value="UniProtKB-UniRule"/>
</dbReference>
<dbReference type="SUPFAM" id="SSF52540">
    <property type="entry name" value="P-loop containing nucleoside triphosphate hydrolases"/>
    <property type="match status" value="1"/>
</dbReference>
<dbReference type="PANTHER" id="PTHR23305">
    <property type="entry name" value="OBG GTPASE FAMILY"/>
    <property type="match status" value="1"/>
</dbReference>
<dbReference type="InterPro" id="IPR023192">
    <property type="entry name" value="TGS-like_dom_sf"/>
</dbReference>
<dbReference type="PRINTS" id="PR00326">
    <property type="entry name" value="GTP1OBG"/>
</dbReference>
<comment type="function">
    <text evidence="6">ATPase that binds to both the 70S ribosome and the 50S ribosomal subunit in a nucleotide-independent manner.</text>
</comment>
<dbReference type="PANTHER" id="PTHR23305:SF18">
    <property type="entry name" value="OBG-TYPE G DOMAIN-CONTAINING PROTEIN"/>
    <property type="match status" value="1"/>
</dbReference>
<dbReference type="InterPro" id="IPR013029">
    <property type="entry name" value="YchF_C"/>
</dbReference>
<dbReference type="InterPro" id="IPR004396">
    <property type="entry name" value="ATPase_YchF/OLA1"/>
</dbReference>
<dbReference type="InterPro" id="IPR031167">
    <property type="entry name" value="G_OBG"/>
</dbReference>
<dbReference type="InterPro" id="IPR012675">
    <property type="entry name" value="Beta-grasp_dom_sf"/>
</dbReference>
<evidence type="ECO:0000256" key="5">
    <source>
        <dbReference type="ARBA" id="ARBA00022842"/>
    </source>
</evidence>
<feature type="domain" description="TGS" evidence="8">
    <location>
        <begin position="276"/>
        <end position="359"/>
    </location>
</feature>
<gene>
    <name evidence="6" type="primary">ychF</name>
    <name evidence="9" type="ORF">A2478_01660</name>
</gene>
<keyword evidence="3 6" id="KW-0547">Nucleotide-binding</keyword>
<dbReference type="InterPro" id="IPR027417">
    <property type="entry name" value="P-loop_NTPase"/>
</dbReference>
<evidence type="ECO:0000256" key="3">
    <source>
        <dbReference type="ARBA" id="ARBA00022741"/>
    </source>
</evidence>
<dbReference type="GO" id="GO:0005737">
    <property type="term" value="C:cytoplasm"/>
    <property type="evidence" value="ECO:0007669"/>
    <property type="project" value="TreeGrafter"/>
</dbReference>
<organism evidence="9 10">
    <name type="scientific">Candidatus Falkowbacteria bacterium RIFOXYC2_FULL_36_12</name>
    <dbReference type="NCBI Taxonomy" id="1798002"/>
    <lineage>
        <taxon>Bacteria</taxon>
        <taxon>Candidatus Falkowiibacteriota</taxon>
    </lineage>
</organism>
<dbReference type="Proteomes" id="UP000179001">
    <property type="component" value="Unassembled WGS sequence"/>
</dbReference>
<keyword evidence="4 6" id="KW-0067">ATP-binding</keyword>
<keyword evidence="2" id="KW-0479">Metal-binding</keyword>
<keyword evidence="5" id="KW-0460">Magnesium</keyword>
<evidence type="ECO:0000256" key="4">
    <source>
        <dbReference type="ARBA" id="ARBA00022840"/>
    </source>
</evidence>
<dbReference type="AlphaFoldDB" id="A0A1F5T3A3"/>
<comment type="cofactor">
    <cofactor evidence="1">
        <name>Mg(2+)</name>
        <dbReference type="ChEBI" id="CHEBI:18420"/>
    </cofactor>
</comment>
<evidence type="ECO:0000256" key="1">
    <source>
        <dbReference type="ARBA" id="ARBA00001946"/>
    </source>
</evidence>
<dbReference type="NCBIfam" id="TIGR00092">
    <property type="entry name" value="redox-regulated ATPase YchF"/>
    <property type="match status" value="1"/>
</dbReference>
<dbReference type="InterPro" id="IPR004095">
    <property type="entry name" value="TGS"/>
</dbReference>
<dbReference type="InterPro" id="IPR041706">
    <property type="entry name" value="YchF_N"/>
</dbReference>
<dbReference type="Gene3D" id="1.10.150.300">
    <property type="entry name" value="TGS-like domain"/>
    <property type="match status" value="1"/>
</dbReference>
<feature type="domain" description="OBG-type G" evidence="7">
    <location>
        <begin position="3"/>
        <end position="254"/>
    </location>
</feature>
<dbReference type="GO" id="GO:0005524">
    <property type="term" value="F:ATP binding"/>
    <property type="evidence" value="ECO:0007669"/>
    <property type="project" value="UniProtKB-UniRule"/>
</dbReference>
<accession>A0A1F5T3A3</accession>
<dbReference type="InterPro" id="IPR012676">
    <property type="entry name" value="TGS-like"/>
</dbReference>
<dbReference type="FunFam" id="1.10.150.300:FF:000001">
    <property type="entry name" value="Ribosome-binding ATPase YchF"/>
    <property type="match status" value="1"/>
</dbReference>
<evidence type="ECO:0000256" key="2">
    <source>
        <dbReference type="ARBA" id="ARBA00022723"/>
    </source>
</evidence>
<dbReference type="Pfam" id="PF01926">
    <property type="entry name" value="MMR_HSR1"/>
    <property type="match status" value="1"/>
</dbReference>
<evidence type="ECO:0000259" key="8">
    <source>
        <dbReference type="PROSITE" id="PS51880"/>
    </source>
</evidence>
<evidence type="ECO:0000259" key="7">
    <source>
        <dbReference type="PROSITE" id="PS51710"/>
    </source>
</evidence>
<dbReference type="HAMAP" id="MF_00944">
    <property type="entry name" value="YchF_OLA1_ATPase"/>
    <property type="match status" value="1"/>
</dbReference>
<dbReference type="GO" id="GO:0005525">
    <property type="term" value="F:GTP binding"/>
    <property type="evidence" value="ECO:0007669"/>
    <property type="project" value="InterPro"/>
</dbReference>
<evidence type="ECO:0000256" key="6">
    <source>
        <dbReference type="HAMAP-Rule" id="MF_00944"/>
    </source>
</evidence>
<evidence type="ECO:0000313" key="10">
    <source>
        <dbReference type="Proteomes" id="UP000179001"/>
    </source>
</evidence>
<proteinExistence type="inferred from homology"/>
<dbReference type="Gene3D" id="3.40.50.300">
    <property type="entry name" value="P-loop containing nucleotide triphosphate hydrolases"/>
    <property type="match status" value="1"/>
</dbReference>
<protein>
    <recommendedName>
        <fullName evidence="6">Ribosome-binding ATPase YchF</fullName>
    </recommendedName>
</protein>
<name>A0A1F5T3A3_9BACT</name>
<dbReference type="CDD" id="cd01900">
    <property type="entry name" value="YchF"/>
    <property type="match status" value="1"/>
</dbReference>
<dbReference type="Pfam" id="PF06071">
    <property type="entry name" value="YchF-GTPase_C"/>
    <property type="match status" value="1"/>
</dbReference>
<dbReference type="FunFam" id="3.10.20.30:FF:000001">
    <property type="entry name" value="Ribosome-binding ATPase YchF"/>
    <property type="match status" value="1"/>
</dbReference>
<sequence length="361" mass="39808">MSFSIGIVGLPNVGKSTTFNALTKKQIDIANYPFCTIEPNKGIVEVPDDRLEQLAKLSKSEKIIPTTIEFIDIAGLVRGAHKGEGLGNKFLATIRECDAIAQVVRDFHAGDIIHVEGKVDPASDIETINFELIFADLQTVENSLKKTTDKLKGSSASEMKIINKQIELLTFLKQNLENGILINKISLELEQHKAIKSLNLLTAKPMIFILNVDESDINTLPQIDILQNEIVIPICAKLESELAELAPEEVSEYLNQSGITMTGLDRVILESYKKLNLITYFTSGPKETRAWTITAGTLTPQAAGKIHTDFEKGFIAAEVVNWQKLIEAGSEVAAKEKGLIHLEGKLYEVKDGDVCVFRFSV</sequence>
<dbReference type="Gene3D" id="3.10.20.30">
    <property type="match status" value="1"/>
</dbReference>
<dbReference type="PROSITE" id="PS51710">
    <property type="entry name" value="G_OBG"/>
    <property type="match status" value="1"/>
</dbReference>
<dbReference type="InterPro" id="IPR006073">
    <property type="entry name" value="GTP-bd"/>
</dbReference>
<dbReference type="PIRSF" id="PIRSF006641">
    <property type="entry name" value="CHP00092"/>
    <property type="match status" value="1"/>
</dbReference>
<dbReference type="GO" id="GO:0046872">
    <property type="term" value="F:metal ion binding"/>
    <property type="evidence" value="ECO:0007669"/>
    <property type="project" value="UniProtKB-KW"/>
</dbReference>
<evidence type="ECO:0000313" key="9">
    <source>
        <dbReference type="EMBL" id="OGF33389.1"/>
    </source>
</evidence>
<dbReference type="STRING" id="1798002.A2478_01660"/>
<comment type="similarity">
    <text evidence="6">Belongs to the TRAFAC class OBG-HflX-like GTPase superfamily. OBG GTPase family. YchF/OLA1 subfamily.</text>
</comment>
<dbReference type="PROSITE" id="PS51880">
    <property type="entry name" value="TGS"/>
    <property type="match status" value="1"/>
</dbReference>
<feature type="binding site" evidence="6">
    <location>
        <begin position="12"/>
        <end position="17"/>
    </location>
    <ligand>
        <name>ATP</name>
        <dbReference type="ChEBI" id="CHEBI:30616"/>
    </ligand>
</feature>
<reference evidence="9 10" key="1">
    <citation type="journal article" date="2016" name="Nat. Commun.">
        <title>Thousands of microbial genomes shed light on interconnected biogeochemical processes in an aquifer system.</title>
        <authorList>
            <person name="Anantharaman K."/>
            <person name="Brown C.T."/>
            <person name="Hug L.A."/>
            <person name="Sharon I."/>
            <person name="Castelle C.J."/>
            <person name="Probst A.J."/>
            <person name="Thomas B.C."/>
            <person name="Singh A."/>
            <person name="Wilkins M.J."/>
            <person name="Karaoz U."/>
            <person name="Brodie E.L."/>
            <person name="Williams K.H."/>
            <person name="Hubbard S.S."/>
            <person name="Banfield J.F."/>
        </authorList>
    </citation>
    <scope>NUCLEOTIDE SEQUENCE [LARGE SCALE GENOMIC DNA]</scope>
</reference>
<dbReference type="CDD" id="cd04867">
    <property type="entry name" value="TGS_YchF_OLA1"/>
    <property type="match status" value="1"/>
</dbReference>
<comment type="caution">
    <text evidence="9">The sequence shown here is derived from an EMBL/GenBank/DDBJ whole genome shotgun (WGS) entry which is preliminary data.</text>
</comment>